<name>A0A494X7M3_9BURK</name>
<dbReference type="Pfam" id="PF07715">
    <property type="entry name" value="Plug"/>
    <property type="match status" value="1"/>
</dbReference>
<sequence length="945" mass="102459">MSREMEYIPSIRKAFVLLSLVGLSSITANSVCAQAIPSGASSVNPPPAEVASAPSAASAAGAVKEKELAHNGTIGLEKVVVTGSRIPRSEKEGATSVTVITAKDIEAKGYRNVFDAIAQQTQNTGFTQGADFGNTFTPAANTISLRGLGPNHTLVLVDGRRVADYPVPYDGNVNFVNLANIPSEMIDRIEILNGPGSAVYGSDAIAGVVNIIMKKHIDGLEFNVKGGTTERGGGANARVQISGGKEIGNLSTVFGIELSKTNPIWASQRDFMSSSTLEGEVPTTIWSRQNLDSGQYLGAPGACGALTGIGAFGGTVSTVNKQAGSYCGSGKAQPDFWTVQTNNTSENLYGGLEYRLNDKTTLFGSVSAAWDQTQNNTRGPSWTSAKATTGFFFDQTTGANEQWMKRFAPEEIGGASTWNKEWNDAFGNITVGVRGAIGNSSWNYEAAYNASGYQSRQTTPRLLSSIDTYYLGPQLGLTAGGTPIYAPNPDRFATPLTPGQFASMYGESASQDNSWTQNVTLSANGDLFKLPAGMLKAAGTLEFGTQGFSNSPDPLINQGAYYNSSDAEHASGSRKRYAAALEFDVPIIRQLNATLAGRYDDYAFSGKNEAQFTYNAGLEFRPVNTFLARGYYGTSFRAPDMNYLFQGQTKGYYPSTTDYYRCNQAGEPIGNCEFANVSPGANYIQSGNDTLKPEKGTSWGYGFVFSPTPDLDFSADYYNIRIDNLVTVIDPDNLLRTESACRTGQLNINSPDCQDALRRVVRNPLTAVLDPGAINVLLVNPINAAMERTSGFDLGGKWRWRTHGYGTFLWTLNYTKVLSHKYQQFANGPTQDLLHSLQNPTGNPEFPDKLAVSLTWSIPKWTSTLQVERYGKVPNAEQTAYLSPTALANLSVSHEFTKNASLTLIVNNLMNTIKHDDSGGWPYYDVGYYMPYGRTWWLEFDYRFR</sequence>
<evidence type="ECO:0000256" key="8">
    <source>
        <dbReference type="ARBA" id="ARBA00023170"/>
    </source>
</evidence>
<evidence type="ECO:0000256" key="10">
    <source>
        <dbReference type="PROSITE-ProRule" id="PRU01360"/>
    </source>
</evidence>
<evidence type="ECO:0000259" key="13">
    <source>
        <dbReference type="Pfam" id="PF00593"/>
    </source>
</evidence>
<evidence type="ECO:0000259" key="14">
    <source>
        <dbReference type="Pfam" id="PF07715"/>
    </source>
</evidence>
<comment type="caution">
    <text evidence="15">The sequence shown here is derived from an EMBL/GenBank/DDBJ whole genome shotgun (WGS) entry which is preliminary data.</text>
</comment>
<dbReference type="PROSITE" id="PS52016">
    <property type="entry name" value="TONB_DEPENDENT_REC_3"/>
    <property type="match status" value="1"/>
</dbReference>
<dbReference type="AlphaFoldDB" id="A0A494X7M3"/>
<evidence type="ECO:0000256" key="12">
    <source>
        <dbReference type="SAM" id="SignalP"/>
    </source>
</evidence>
<evidence type="ECO:0000313" key="15">
    <source>
        <dbReference type="EMBL" id="RKP44316.1"/>
    </source>
</evidence>
<evidence type="ECO:0000256" key="4">
    <source>
        <dbReference type="ARBA" id="ARBA00022452"/>
    </source>
</evidence>
<dbReference type="SUPFAM" id="SSF56935">
    <property type="entry name" value="Porins"/>
    <property type="match status" value="1"/>
</dbReference>
<comment type="similarity">
    <text evidence="2 10 11">Belongs to the TonB-dependent receptor family.</text>
</comment>
<organism evidence="15 16">
    <name type="scientific">Trinickia fusca</name>
    <dbReference type="NCBI Taxonomy" id="2419777"/>
    <lineage>
        <taxon>Bacteria</taxon>
        <taxon>Pseudomonadati</taxon>
        <taxon>Pseudomonadota</taxon>
        <taxon>Betaproteobacteria</taxon>
        <taxon>Burkholderiales</taxon>
        <taxon>Burkholderiaceae</taxon>
        <taxon>Trinickia</taxon>
    </lineage>
</organism>
<comment type="subcellular location">
    <subcellularLocation>
        <location evidence="1 10">Cell outer membrane</location>
        <topology evidence="1 10">Multi-pass membrane protein</topology>
    </subcellularLocation>
</comment>
<dbReference type="InterPro" id="IPR000531">
    <property type="entry name" value="Beta-barrel_TonB"/>
</dbReference>
<evidence type="ECO:0000256" key="7">
    <source>
        <dbReference type="ARBA" id="ARBA00023136"/>
    </source>
</evidence>
<keyword evidence="6 11" id="KW-0798">TonB box</keyword>
<accession>A0A494X7M3</accession>
<dbReference type="OrthoDB" id="8530571at2"/>
<dbReference type="PANTHER" id="PTHR47234">
    <property type="match status" value="1"/>
</dbReference>
<proteinExistence type="inferred from homology"/>
<dbReference type="InterPro" id="IPR036942">
    <property type="entry name" value="Beta-barrel_TonB_sf"/>
</dbReference>
<evidence type="ECO:0000256" key="11">
    <source>
        <dbReference type="RuleBase" id="RU003357"/>
    </source>
</evidence>
<keyword evidence="9 10" id="KW-0998">Cell outer membrane</keyword>
<evidence type="ECO:0000256" key="5">
    <source>
        <dbReference type="ARBA" id="ARBA00022692"/>
    </source>
</evidence>
<evidence type="ECO:0000256" key="9">
    <source>
        <dbReference type="ARBA" id="ARBA00023237"/>
    </source>
</evidence>
<dbReference type="PANTHER" id="PTHR47234:SF1">
    <property type="entry name" value="TONB-DEPENDENT RECEPTOR"/>
    <property type="match status" value="1"/>
</dbReference>
<evidence type="ECO:0000256" key="3">
    <source>
        <dbReference type="ARBA" id="ARBA00022448"/>
    </source>
</evidence>
<feature type="signal peptide" evidence="12">
    <location>
        <begin position="1"/>
        <end position="33"/>
    </location>
</feature>
<evidence type="ECO:0000256" key="6">
    <source>
        <dbReference type="ARBA" id="ARBA00023077"/>
    </source>
</evidence>
<keyword evidence="5 10" id="KW-0812">Transmembrane</keyword>
<feature type="domain" description="TonB-dependent receptor-like beta-barrel" evidence="13">
    <location>
        <begin position="432"/>
        <end position="909"/>
    </location>
</feature>
<dbReference type="Proteomes" id="UP000280434">
    <property type="component" value="Unassembled WGS sequence"/>
</dbReference>
<keyword evidence="8 15" id="KW-0675">Receptor</keyword>
<keyword evidence="7 10" id="KW-0472">Membrane</keyword>
<evidence type="ECO:0000256" key="2">
    <source>
        <dbReference type="ARBA" id="ARBA00009810"/>
    </source>
</evidence>
<feature type="chain" id="PRO_5019774228" evidence="12">
    <location>
        <begin position="34"/>
        <end position="945"/>
    </location>
</feature>
<keyword evidence="4 10" id="KW-1134">Transmembrane beta strand</keyword>
<gene>
    <name evidence="15" type="ORF">D7S89_22570</name>
</gene>
<dbReference type="InterPro" id="IPR039426">
    <property type="entry name" value="TonB-dep_rcpt-like"/>
</dbReference>
<dbReference type="CDD" id="cd01347">
    <property type="entry name" value="ligand_gated_channel"/>
    <property type="match status" value="1"/>
</dbReference>
<dbReference type="InterPro" id="IPR037066">
    <property type="entry name" value="Plug_dom_sf"/>
</dbReference>
<evidence type="ECO:0000313" key="16">
    <source>
        <dbReference type="Proteomes" id="UP000280434"/>
    </source>
</evidence>
<dbReference type="Gene3D" id="2.170.130.10">
    <property type="entry name" value="TonB-dependent receptor, plug domain"/>
    <property type="match status" value="1"/>
</dbReference>
<protein>
    <submittedName>
        <fullName evidence="15">TonB-dependent receptor</fullName>
    </submittedName>
</protein>
<dbReference type="Gene3D" id="2.40.170.20">
    <property type="entry name" value="TonB-dependent receptor, beta-barrel domain"/>
    <property type="match status" value="1"/>
</dbReference>
<dbReference type="GO" id="GO:0009279">
    <property type="term" value="C:cell outer membrane"/>
    <property type="evidence" value="ECO:0007669"/>
    <property type="project" value="UniProtKB-SubCell"/>
</dbReference>
<dbReference type="InterPro" id="IPR012910">
    <property type="entry name" value="Plug_dom"/>
</dbReference>
<keyword evidence="12" id="KW-0732">Signal</keyword>
<keyword evidence="16" id="KW-1185">Reference proteome</keyword>
<reference evidence="15 16" key="1">
    <citation type="submission" date="2018-10" db="EMBL/GenBank/DDBJ databases">
        <title>Paraburkholderia sp. 7MK8-2, isolated from soil.</title>
        <authorList>
            <person name="Gao Z.-H."/>
            <person name="Qiu L.-H."/>
        </authorList>
    </citation>
    <scope>NUCLEOTIDE SEQUENCE [LARGE SCALE GENOMIC DNA]</scope>
    <source>
        <strain evidence="15 16">7MK8-2</strain>
    </source>
</reference>
<keyword evidence="3 10" id="KW-0813">Transport</keyword>
<feature type="domain" description="TonB-dependent receptor plug" evidence="14">
    <location>
        <begin position="91"/>
        <end position="208"/>
    </location>
</feature>
<dbReference type="Pfam" id="PF00593">
    <property type="entry name" value="TonB_dep_Rec_b-barrel"/>
    <property type="match status" value="1"/>
</dbReference>
<evidence type="ECO:0000256" key="1">
    <source>
        <dbReference type="ARBA" id="ARBA00004571"/>
    </source>
</evidence>
<dbReference type="EMBL" id="RBZV01000013">
    <property type="protein sequence ID" value="RKP44316.1"/>
    <property type="molecule type" value="Genomic_DNA"/>
</dbReference>